<organism evidence="2 3">
    <name type="scientific">Paraglaciecola agarilytica NO2</name>
    <dbReference type="NCBI Taxonomy" id="1125747"/>
    <lineage>
        <taxon>Bacteria</taxon>
        <taxon>Pseudomonadati</taxon>
        <taxon>Pseudomonadota</taxon>
        <taxon>Gammaproteobacteria</taxon>
        <taxon>Alteromonadales</taxon>
        <taxon>Alteromonadaceae</taxon>
        <taxon>Paraglaciecola</taxon>
    </lineage>
</organism>
<evidence type="ECO:0000313" key="2">
    <source>
        <dbReference type="EMBL" id="GAC05828.1"/>
    </source>
</evidence>
<keyword evidence="1" id="KW-1133">Transmembrane helix</keyword>
<accession>A0ABQ0I914</accession>
<feature type="transmembrane region" description="Helical" evidence="1">
    <location>
        <begin position="20"/>
        <end position="41"/>
    </location>
</feature>
<dbReference type="EMBL" id="BAEK01000047">
    <property type="protein sequence ID" value="GAC05828.1"/>
    <property type="molecule type" value="Genomic_DNA"/>
</dbReference>
<keyword evidence="1" id="KW-0472">Membrane</keyword>
<dbReference type="NCBIfam" id="NF038257">
    <property type="entry name" value="exopoly_VpsP"/>
    <property type="match status" value="1"/>
</dbReference>
<dbReference type="SUPFAM" id="SSF48452">
    <property type="entry name" value="TPR-like"/>
    <property type="match status" value="1"/>
</dbReference>
<evidence type="ECO:0000256" key="1">
    <source>
        <dbReference type="SAM" id="Phobius"/>
    </source>
</evidence>
<dbReference type="Proteomes" id="UP000008372">
    <property type="component" value="Unassembled WGS sequence"/>
</dbReference>
<gene>
    <name evidence="2" type="ORF">GAGA_2994</name>
</gene>
<comment type="caution">
    <text evidence="2">The sequence shown here is derived from an EMBL/GenBank/DDBJ whole genome shotgun (WGS) entry which is preliminary data.</text>
</comment>
<dbReference type="InterPro" id="IPR011990">
    <property type="entry name" value="TPR-like_helical_dom_sf"/>
</dbReference>
<keyword evidence="1" id="KW-0812">Transmembrane</keyword>
<proteinExistence type="predicted"/>
<evidence type="ECO:0000313" key="3">
    <source>
        <dbReference type="Proteomes" id="UP000008372"/>
    </source>
</evidence>
<dbReference type="RefSeq" id="WP_008304610.1">
    <property type="nucleotide sequence ID" value="NZ_BAEK01000047.1"/>
</dbReference>
<name>A0ABQ0I914_9ALTE</name>
<dbReference type="Gene3D" id="1.25.40.10">
    <property type="entry name" value="Tetratricopeptide repeat domain"/>
    <property type="match status" value="1"/>
</dbReference>
<reference evidence="2 3" key="1">
    <citation type="journal article" date="2014" name="Environ. Microbiol.">
        <title>Comparative genomics of the marine bacterial genus Glaciecola reveals the high degree of genomic diversity and genomic characteristic for cold adaptation.</title>
        <authorList>
            <person name="Qin Q.L."/>
            <person name="Xie B.B."/>
            <person name="Yu Y."/>
            <person name="Shu Y.L."/>
            <person name="Rong J.C."/>
            <person name="Zhang Y.J."/>
            <person name="Zhao D.L."/>
            <person name="Chen X.L."/>
            <person name="Zhang X.Y."/>
            <person name="Chen B."/>
            <person name="Zhou B.C."/>
            <person name="Zhang Y.Z."/>
        </authorList>
    </citation>
    <scope>NUCLEOTIDE SEQUENCE [LARGE SCALE GENOMIC DNA]</scope>
    <source>
        <strain evidence="2 3">NO2</strain>
    </source>
</reference>
<sequence length="247" mass="28298">MAIALPSNITEARVFVKQYVAVISFALLALVCLFVAMRFTAASFDFYKVRNIVTSWQEQGNTQSIEEYHLAKRAIESAVDSQPSHPLYQDLLAQVYEWGAISGYEPAEQALNAAKTHYLLATQLRPLWPVTWGSLAMIKWRLQEFDDEMLSYLDMAAKLGPKKPEVHLLYVQLGMALYASDHPMLLTIRDEFYHRISLGLRAPQSRQKALGLIKQYKAEKRVCRWLRKEPISVQRMIPKCPAPKAKR</sequence>
<keyword evidence="3" id="KW-1185">Reference proteome</keyword>
<protein>
    <submittedName>
        <fullName evidence="2">Uncharacterized protein</fullName>
    </submittedName>
</protein>